<evidence type="ECO:0000313" key="1">
    <source>
        <dbReference type="EMBL" id="WAR05694.1"/>
    </source>
</evidence>
<accession>A0ABY7E972</accession>
<reference evidence="1" key="1">
    <citation type="submission" date="2022-11" db="EMBL/GenBank/DDBJ databases">
        <title>Centuries of genome instability and evolution in soft-shell clam transmissible cancer (bioRxiv).</title>
        <authorList>
            <person name="Hart S.F.M."/>
            <person name="Yonemitsu M.A."/>
            <person name="Giersch R.M."/>
            <person name="Beal B.F."/>
            <person name="Arriagada G."/>
            <person name="Davis B.W."/>
            <person name="Ostrander E.A."/>
            <person name="Goff S.P."/>
            <person name="Metzger M.J."/>
        </authorList>
    </citation>
    <scope>NUCLEOTIDE SEQUENCE</scope>
    <source>
        <strain evidence="1">MELC-2E11</strain>
        <tissue evidence="1">Siphon/mantle</tissue>
    </source>
</reference>
<sequence length="248" mass="27614">MYGQLLVDYDTCDMSEQCTQKLDRFRYSTAMRRAGLVVKQKVIGPTSAHTYRQQTLVHQHITAHLCVSASGRMLPPLFIFPCMLWVHDFLLFGVSESGFVNTDIFHQMLIKLFLPNCGSVRPVLLIMDNHDAHVNLHTINAADVVRFSKLATNIGHTARIVTFGKATFPIILHHAINQASPVSIKKAFSLRGLCPINIIDKSQLVEPFFQPRCNLDSGVEVSNLWSISGKSGGAGANTRIVRSHPRAH</sequence>
<organism evidence="1 2">
    <name type="scientific">Mya arenaria</name>
    <name type="common">Soft-shell clam</name>
    <dbReference type="NCBI Taxonomy" id="6604"/>
    <lineage>
        <taxon>Eukaryota</taxon>
        <taxon>Metazoa</taxon>
        <taxon>Spiralia</taxon>
        <taxon>Lophotrochozoa</taxon>
        <taxon>Mollusca</taxon>
        <taxon>Bivalvia</taxon>
        <taxon>Autobranchia</taxon>
        <taxon>Heteroconchia</taxon>
        <taxon>Euheterodonta</taxon>
        <taxon>Imparidentia</taxon>
        <taxon>Neoheterodontei</taxon>
        <taxon>Myida</taxon>
        <taxon>Myoidea</taxon>
        <taxon>Myidae</taxon>
        <taxon>Mya</taxon>
    </lineage>
</organism>
<dbReference type="Proteomes" id="UP001164746">
    <property type="component" value="Chromosome 5"/>
</dbReference>
<proteinExistence type="predicted"/>
<name>A0ABY7E972_MYAAR</name>
<protein>
    <recommendedName>
        <fullName evidence="3">DDE-1 domain-containing protein</fullName>
    </recommendedName>
</protein>
<evidence type="ECO:0000313" key="2">
    <source>
        <dbReference type="Proteomes" id="UP001164746"/>
    </source>
</evidence>
<dbReference type="EMBL" id="CP111016">
    <property type="protein sequence ID" value="WAR05694.1"/>
    <property type="molecule type" value="Genomic_DNA"/>
</dbReference>
<keyword evidence="2" id="KW-1185">Reference proteome</keyword>
<evidence type="ECO:0008006" key="3">
    <source>
        <dbReference type="Google" id="ProtNLM"/>
    </source>
</evidence>
<gene>
    <name evidence="1" type="ORF">MAR_021063</name>
</gene>